<gene>
    <name evidence="2" type="ORF">ETSY2_07215</name>
</gene>
<dbReference type="PANTHER" id="PTHR42793">
    <property type="entry name" value="COA BINDING DOMAIN CONTAINING PROTEIN"/>
    <property type="match status" value="1"/>
</dbReference>
<dbReference type="AlphaFoldDB" id="W4MEP1"/>
<protein>
    <recommendedName>
        <fullName evidence="1">CoA-binding domain-containing protein</fullName>
    </recommendedName>
</protein>
<organism evidence="2 3">
    <name type="scientific">Candidatus Entotheonella gemina</name>
    <dbReference type="NCBI Taxonomy" id="1429439"/>
    <lineage>
        <taxon>Bacteria</taxon>
        <taxon>Pseudomonadati</taxon>
        <taxon>Nitrospinota/Tectimicrobiota group</taxon>
        <taxon>Candidatus Tectimicrobiota</taxon>
        <taxon>Candidatus Entotheonellia</taxon>
        <taxon>Candidatus Entotheonellales</taxon>
        <taxon>Candidatus Entotheonellaceae</taxon>
        <taxon>Candidatus Entotheonella</taxon>
    </lineage>
</organism>
<reference evidence="2 3" key="1">
    <citation type="journal article" date="2014" name="Nature">
        <title>An environmental bacterial taxon with a large and distinct metabolic repertoire.</title>
        <authorList>
            <person name="Wilson M.C."/>
            <person name="Mori T."/>
            <person name="Ruckert C."/>
            <person name="Uria A.R."/>
            <person name="Helf M.J."/>
            <person name="Takada K."/>
            <person name="Gernert C."/>
            <person name="Steffens U.A."/>
            <person name="Heycke N."/>
            <person name="Schmitt S."/>
            <person name="Rinke C."/>
            <person name="Helfrich E.J."/>
            <person name="Brachmann A.O."/>
            <person name="Gurgui C."/>
            <person name="Wakimoto T."/>
            <person name="Kracht M."/>
            <person name="Crusemann M."/>
            <person name="Hentschel U."/>
            <person name="Abe I."/>
            <person name="Matsunaga S."/>
            <person name="Kalinowski J."/>
            <person name="Takeyama H."/>
            <person name="Piel J."/>
        </authorList>
    </citation>
    <scope>NUCLEOTIDE SEQUENCE [LARGE SCALE GENOMIC DNA]</scope>
    <source>
        <strain evidence="3">TSY2</strain>
    </source>
</reference>
<sequence>MKTAVAHRAYPEVGRSTNGRVHYLHAAVAEEPVSIPHPLTPLLAPRSIALVGASETLNTPGNDMLHELRVSRYKGEIWPVNPKYEEIEDWTCYPSLSDLPFAPDLAVLAVGNHHLEALMGEAIRIGVKGLVIFGSAQLPGDTGHDTLQNRIQHLAIDAGVPIVGPNCMGYYNVEEGVRAFPFHLPRSLGDGGITFIAQSGSVLTSLLWNERKLAFNLAISPGNELVTTVADYMDYALDLPSTKVIAMFLEAVRDPGGFVAALEKAQARGVPVVLIKVGRSAAAAALAMSHSGAMAGNDDAYEALF</sequence>
<keyword evidence="3" id="KW-1185">Reference proteome</keyword>
<dbReference type="EMBL" id="AZHX01000295">
    <property type="protein sequence ID" value="ETX08122.1"/>
    <property type="molecule type" value="Genomic_DNA"/>
</dbReference>
<dbReference type="Gene3D" id="3.40.50.261">
    <property type="entry name" value="Succinyl-CoA synthetase domains"/>
    <property type="match status" value="1"/>
</dbReference>
<dbReference type="InterPro" id="IPR016102">
    <property type="entry name" value="Succinyl-CoA_synth-like"/>
</dbReference>
<name>W4MEP1_9BACT</name>
<proteinExistence type="predicted"/>
<dbReference type="Pfam" id="PF13607">
    <property type="entry name" value="Succ_CoA_lig"/>
    <property type="match status" value="1"/>
</dbReference>
<feature type="non-terminal residue" evidence="2">
    <location>
        <position position="305"/>
    </location>
</feature>
<dbReference type="HOGENOM" id="CLU_913676_0_0_7"/>
<dbReference type="InterPro" id="IPR003781">
    <property type="entry name" value="CoA-bd"/>
</dbReference>
<dbReference type="SUPFAM" id="SSF51735">
    <property type="entry name" value="NAD(P)-binding Rossmann-fold domains"/>
    <property type="match status" value="1"/>
</dbReference>
<dbReference type="InterPro" id="IPR036291">
    <property type="entry name" value="NAD(P)-bd_dom_sf"/>
</dbReference>
<accession>W4MEP1</accession>
<dbReference type="PANTHER" id="PTHR42793:SF1">
    <property type="entry name" value="PEPTIDYL-LYSINE N-ACETYLTRANSFERASE PATZ"/>
    <property type="match status" value="1"/>
</dbReference>
<dbReference type="InterPro" id="IPR032875">
    <property type="entry name" value="Succ_CoA_lig_flav_dom"/>
</dbReference>
<dbReference type="SUPFAM" id="SSF52210">
    <property type="entry name" value="Succinyl-CoA synthetase domains"/>
    <property type="match status" value="1"/>
</dbReference>
<dbReference type="Proteomes" id="UP000019140">
    <property type="component" value="Unassembled WGS sequence"/>
</dbReference>
<comment type="caution">
    <text evidence="2">The sequence shown here is derived from an EMBL/GenBank/DDBJ whole genome shotgun (WGS) entry which is preliminary data.</text>
</comment>
<evidence type="ECO:0000313" key="2">
    <source>
        <dbReference type="EMBL" id="ETX08122.1"/>
    </source>
</evidence>
<dbReference type="Gene3D" id="3.40.50.720">
    <property type="entry name" value="NAD(P)-binding Rossmann-like Domain"/>
    <property type="match status" value="1"/>
</dbReference>
<evidence type="ECO:0000259" key="1">
    <source>
        <dbReference type="SMART" id="SM00881"/>
    </source>
</evidence>
<evidence type="ECO:0000313" key="3">
    <source>
        <dbReference type="Proteomes" id="UP000019140"/>
    </source>
</evidence>
<feature type="domain" description="CoA-binding" evidence="1">
    <location>
        <begin position="42"/>
        <end position="137"/>
    </location>
</feature>
<dbReference type="Pfam" id="PF13380">
    <property type="entry name" value="CoA_binding_2"/>
    <property type="match status" value="1"/>
</dbReference>
<dbReference type="SMART" id="SM00881">
    <property type="entry name" value="CoA_binding"/>
    <property type="match status" value="1"/>
</dbReference>